<dbReference type="EMBL" id="PKUN01000027">
    <property type="protein sequence ID" value="PLX60210.1"/>
    <property type="molecule type" value="Genomic_DNA"/>
</dbReference>
<dbReference type="FunFam" id="3.40.50.2300:FF:000021">
    <property type="entry name" value="Two-component system response regulator KdpE"/>
    <property type="match status" value="1"/>
</dbReference>
<dbReference type="FunFam" id="1.10.10.10:FF:000210">
    <property type="entry name" value="Winged-helix transcriptional response regulator KdpE"/>
    <property type="match status" value="1"/>
</dbReference>
<evidence type="ECO:0000256" key="9">
    <source>
        <dbReference type="PROSITE-ProRule" id="PRU01091"/>
    </source>
</evidence>
<dbReference type="Gene3D" id="1.10.10.10">
    <property type="entry name" value="Winged helix-like DNA-binding domain superfamily/Winged helix DNA-binding domain"/>
    <property type="match status" value="1"/>
</dbReference>
<dbReference type="SUPFAM" id="SSF52172">
    <property type="entry name" value="CheY-like"/>
    <property type="match status" value="1"/>
</dbReference>
<dbReference type="GO" id="GO:0000987">
    <property type="term" value="F:cis-regulatory region sequence-specific DNA binding"/>
    <property type="evidence" value="ECO:0007669"/>
    <property type="project" value="UniProtKB-ARBA"/>
</dbReference>
<protein>
    <submittedName>
        <fullName evidence="12">DNA-binding response regulator</fullName>
    </submittedName>
</protein>
<feature type="DNA-binding region" description="OmpR/PhoB-type" evidence="9">
    <location>
        <begin position="128"/>
        <end position="227"/>
    </location>
</feature>
<proteinExistence type="predicted"/>
<evidence type="ECO:0000256" key="3">
    <source>
        <dbReference type="ARBA" id="ARBA00022553"/>
    </source>
</evidence>
<keyword evidence="5" id="KW-0805">Transcription regulation</keyword>
<dbReference type="PROSITE" id="PS51755">
    <property type="entry name" value="OMPR_PHOB"/>
    <property type="match status" value="1"/>
</dbReference>
<evidence type="ECO:0000256" key="2">
    <source>
        <dbReference type="ARBA" id="ARBA00022490"/>
    </source>
</evidence>
<organism evidence="12 13">
    <name type="scientific">Sedimenticola selenatireducens</name>
    <dbReference type="NCBI Taxonomy" id="191960"/>
    <lineage>
        <taxon>Bacteria</taxon>
        <taxon>Pseudomonadati</taxon>
        <taxon>Pseudomonadota</taxon>
        <taxon>Gammaproteobacteria</taxon>
        <taxon>Chromatiales</taxon>
        <taxon>Sedimenticolaceae</taxon>
        <taxon>Sedimenticola</taxon>
    </lineage>
</organism>
<dbReference type="CDD" id="cd17620">
    <property type="entry name" value="REC_OmpR_KdpE-like"/>
    <property type="match status" value="1"/>
</dbReference>
<reference evidence="12 13" key="1">
    <citation type="submission" date="2017-11" db="EMBL/GenBank/DDBJ databases">
        <title>Genome-resolved metagenomics identifies genetic mobility, metabolic interactions, and unexpected diversity in perchlorate-reducing communities.</title>
        <authorList>
            <person name="Barnum T.P."/>
            <person name="Figueroa I.A."/>
            <person name="Carlstrom C.I."/>
            <person name="Lucas L.N."/>
            <person name="Engelbrektson A.L."/>
            <person name="Coates J.D."/>
        </authorList>
    </citation>
    <scope>NUCLEOTIDE SEQUENCE [LARGE SCALE GENOMIC DNA]</scope>
    <source>
        <strain evidence="12">BM301</strain>
    </source>
</reference>
<dbReference type="Proteomes" id="UP000235015">
    <property type="component" value="Unassembled WGS sequence"/>
</dbReference>
<evidence type="ECO:0000256" key="5">
    <source>
        <dbReference type="ARBA" id="ARBA00023015"/>
    </source>
</evidence>
<dbReference type="InterPro" id="IPR039420">
    <property type="entry name" value="WalR-like"/>
</dbReference>
<keyword evidence="6 9" id="KW-0238">DNA-binding</keyword>
<dbReference type="CDD" id="cd00383">
    <property type="entry name" value="trans_reg_C"/>
    <property type="match status" value="1"/>
</dbReference>
<dbReference type="Pfam" id="PF00486">
    <property type="entry name" value="Trans_reg_C"/>
    <property type="match status" value="1"/>
</dbReference>
<keyword evidence="2" id="KW-0963">Cytoplasm</keyword>
<evidence type="ECO:0000256" key="6">
    <source>
        <dbReference type="ARBA" id="ARBA00023125"/>
    </source>
</evidence>
<dbReference type="Gene3D" id="6.10.250.690">
    <property type="match status" value="1"/>
</dbReference>
<dbReference type="PROSITE" id="PS50110">
    <property type="entry name" value="RESPONSE_REGULATORY"/>
    <property type="match status" value="1"/>
</dbReference>
<dbReference type="PANTHER" id="PTHR48111:SF50">
    <property type="entry name" value="KDP OPERON TRANSCRIPTIONAL REGULATORY PROTEIN KDPE"/>
    <property type="match status" value="1"/>
</dbReference>
<dbReference type="GO" id="GO:0000156">
    <property type="term" value="F:phosphorelay response regulator activity"/>
    <property type="evidence" value="ECO:0007669"/>
    <property type="project" value="TreeGrafter"/>
</dbReference>
<dbReference type="Pfam" id="PF00072">
    <property type="entry name" value="Response_reg"/>
    <property type="match status" value="1"/>
</dbReference>
<evidence type="ECO:0000256" key="1">
    <source>
        <dbReference type="ARBA" id="ARBA00004496"/>
    </source>
</evidence>
<dbReference type="InterPro" id="IPR001789">
    <property type="entry name" value="Sig_transdc_resp-reg_receiver"/>
</dbReference>
<evidence type="ECO:0000313" key="13">
    <source>
        <dbReference type="Proteomes" id="UP000235015"/>
    </source>
</evidence>
<evidence type="ECO:0000259" key="10">
    <source>
        <dbReference type="PROSITE" id="PS50110"/>
    </source>
</evidence>
<dbReference type="AlphaFoldDB" id="A0A2N6CSY0"/>
<name>A0A2N6CSY0_9GAMM</name>
<evidence type="ECO:0000259" key="11">
    <source>
        <dbReference type="PROSITE" id="PS51755"/>
    </source>
</evidence>
<dbReference type="PANTHER" id="PTHR48111">
    <property type="entry name" value="REGULATOR OF RPOS"/>
    <property type="match status" value="1"/>
</dbReference>
<dbReference type="GO" id="GO:0032993">
    <property type="term" value="C:protein-DNA complex"/>
    <property type="evidence" value="ECO:0007669"/>
    <property type="project" value="TreeGrafter"/>
</dbReference>
<dbReference type="Gene3D" id="3.40.50.2300">
    <property type="match status" value="1"/>
</dbReference>
<dbReference type="RefSeq" id="WP_273440707.1">
    <property type="nucleotide sequence ID" value="NZ_CAXXYC010000002.1"/>
</dbReference>
<keyword evidence="3 8" id="KW-0597">Phosphoprotein</keyword>
<feature type="modified residue" description="4-aspartylphosphate" evidence="8">
    <location>
        <position position="54"/>
    </location>
</feature>
<keyword evidence="7" id="KW-0804">Transcription</keyword>
<accession>A0A2N6CSY0</accession>
<dbReference type="InterPro" id="IPR036388">
    <property type="entry name" value="WH-like_DNA-bd_sf"/>
</dbReference>
<dbReference type="InterPro" id="IPR011006">
    <property type="entry name" value="CheY-like_superfamily"/>
</dbReference>
<dbReference type="GO" id="GO:0005829">
    <property type="term" value="C:cytosol"/>
    <property type="evidence" value="ECO:0007669"/>
    <property type="project" value="TreeGrafter"/>
</dbReference>
<dbReference type="SMART" id="SM00448">
    <property type="entry name" value="REC"/>
    <property type="match status" value="1"/>
</dbReference>
<evidence type="ECO:0000313" key="12">
    <source>
        <dbReference type="EMBL" id="PLX60210.1"/>
    </source>
</evidence>
<feature type="domain" description="Response regulatory" evidence="10">
    <location>
        <begin position="5"/>
        <end position="118"/>
    </location>
</feature>
<dbReference type="GO" id="GO:0045893">
    <property type="term" value="P:positive regulation of DNA-templated transcription"/>
    <property type="evidence" value="ECO:0007669"/>
    <property type="project" value="UniProtKB-ARBA"/>
</dbReference>
<comment type="caution">
    <text evidence="12">The sequence shown here is derived from an EMBL/GenBank/DDBJ whole genome shotgun (WGS) entry which is preliminary data.</text>
</comment>
<keyword evidence="4" id="KW-0902">Two-component regulatory system</keyword>
<dbReference type="GO" id="GO:0042802">
    <property type="term" value="F:identical protein binding"/>
    <property type="evidence" value="ECO:0007669"/>
    <property type="project" value="UniProtKB-ARBA"/>
</dbReference>
<sequence length="237" mass="26433">MANETILVVEDEAQIRKFLRISLEAHHYTVHETRLGAEGLALCATAQPHLVILDLGLPDLDGQQFISRLREWSNVPIIVLSVRADETQKVAALDAGANDYVTKPFGISELMARIRVVLRDTRQSTATQSLFESQGLQVDLSQRKVSVDGNPIHLTKKEYELLRLLIAQPGQVLTHRQILGEVWGPAQQEETHYLRVLVGQLRNKLGDDPANPRFVITVQGVGYRLAIPLALNDQSQP</sequence>
<evidence type="ECO:0000256" key="7">
    <source>
        <dbReference type="ARBA" id="ARBA00023163"/>
    </source>
</evidence>
<evidence type="ECO:0000256" key="8">
    <source>
        <dbReference type="PROSITE-ProRule" id="PRU00169"/>
    </source>
</evidence>
<evidence type="ECO:0000256" key="4">
    <source>
        <dbReference type="ARBA" id="ARBA00023012"/>
    </source>
</evidence>
<gene>
    <name evidence="12" type="ORF">C0630_16950</name>
</gene>
<dbReference type="InterPro" id="IPR001867">
    <property type="entry name" value="OmpR/PhoB-type_DNA-bd"/>
</dbReference>
<comment type="subcellular location">
    <subcellularLocation>
        <location evidence="1">Cytoplasm</location>
    </subcellularLocation>
</comment>
<dbReference type="STRING" id="1111735.GCA_000428045_03601"/>
<dbReference type="SMART" id="SM00862">
    <property type="entry name" value="Trans_reg_C"/>
    <property type="match status" value="1"/>
</dbReference>
<feature type="domain" description="OmpR/PhoB-type" evidence="11">
    <location>
        <begin position="128"/>
        <end position="227"/>
    </location>
</feature>